<organism evidence="2 3">
    <name type="scientific">Candidatus Thalassospirochaeta sargassi</name>
    <dbReference type="NCBI Taxonomy" id="3119039"/>
    <lineage>
        <taxon>Bacteria</taxon>
        <taxon>Pseudomonadati</taxon>
        <taxon>Spirochaetota</taxon>
        <taxon>Spirochaetia</taxon>
        <taxon>Spirochaetales</taxon>
        <taxon>Spirochaetaceae</taxon>
        <taxon>Candidatus Thalassospirochaeta</taxon>
    </lineage>
</organism>
<dbReference type="EMBL" id="JAQQAL010000036">
    <property type="protein sequence ID" value="MDC7227954.1"/>
    <property type="molecule type" value="Genomic_DNA"/>
</dbReference>
<reference evidence="2 3" key="1">
    <citation type="submission" date="2022-12" db="EMBL/GenBank/DDBJ databases">
        <title>Metagenome assembled genome from gulf of manar.</title>
        <authorList>
            <person name="Kohli P."/>
            <person name="Pk S."/>
            <person name="Venkata Ramana C."/>
            <person name="Sasikala C."/>
        </authorList>
    </citation>
    <scope>NUCLEOTIDE SEQUENCE [LARGE SCALE GENOMIC DNA]</scope>
    <source>
        <strain evidence="2">JB008</strain>
    </source>
</reference>
<feature type="region of interest" description="Disordered" evidence="1">
    <location>
        <begin position="56"/>
        <end position="90"/>
    </location>
</feature>
<proteinExistence type="predicted"/>
<protein>
    <submittedName>
        <fullName evidence="2">Uncharacterized protein</fullName>
    </submittedName>
</protein>
<evidence type="ECO:0000256" key="1">
    <source>
        <dbReference type="SAM" id="MobiDB-lite"/>
    </source>
</evidence>
<name>A0AAJ1IET7_9SPIO</name>
<dbReference type="Proteomes" id="UP001221217">
    <property type="component" value="Unassembled WGS sequence"/>
</dbReference>
<comment type="caution">
    <text evidence="2">The sequence shown here is derived from an EMBL/GenBank/DDBJ whole genome shotgun (WGS) entry which is preliminary data.</text>
</comment>
<evidence type="ECO:0000313" key="2">
    <source>
        <dbReference type="EMBL" id="MDC7227954.1"/>
    </source>
</evidence>
<dbReference type="AlphaFoldDB" id="A0AAJ1IET7"/>
<evidence type="ECO:0000313" key="3">
    <source>
        <dbReference type="Proteomes" id="UP001221217"/>
    </source>
</evidence>
<sequence length="90" mass="10406">MPQKGDIFDLGTNEYIEFIEKFDDEKDYVILYTREPAPSLAELKLHKLVPSGTLDGEYRKVGPNEKDRLSSVYRRAGQKRSDELDARLND</sequence>
<feature type="compositionally biased region" description="Basic and acidic residues" evidence="1">
    <location>
        <begin position="56"/>
        <end position="69"/>
    </location>
</feature>
<accession>A0AAJ1IET7</accession>
<gene>
    <name evidence="2" type="ORF">PQJ61_14410</name>
</gene>
<feature type="compositionally biased region" description="Basic and acidic residues" evidence="1">
    <location>
        <begin position="79"/>
        <end position="90"/>
    </location>
</feature>